<keyword evidence="4 12" id="KW-0812">Transmembrane</keyword>
<evidence type="ECO:0000256" key="7">
    <source>
        <dbReference type="ARBA" id="ARBA00023180"/>
    </source>
</evidence>
<sequence length="200" mass="22029">MLAPQLSATASPQGSAAYTAEDCENKCHSHFHDTVGQTDSMHHHHHDYHHILHHHHSQNHHPHSHSHSYSEEHFQQAGVATLAWMVIMGDGLHNFSDGLAIGAAFTEGLSSGLSTSVAVFCHELPHELGDFAVLLKAGMTVRQAILYNVLSAMMAYLGNICMWIFALTAGLFMYVALVDMVSHRRRACITKTNPSHVPSH</sequence>
<keyword evidence="7" id="KW-0325">Glycoprotein</keyword>
<dbReference type="InterPro" id="IPR050799">
    <property type="entry name" value="ZIP_Transporter"/>
</dbReference>
<evidence type="ECO:0000256" key="12">
    <source>
        <dbReference type="SAM" id="Phobius"/>
    </source>
</evidence>
<evidence type="ECO:0000313" key="13">
    <source>
        <dbReference type="Ensembl" id="ENSSLUP00000044003.1"/>
    </source>
</evidence>
<dbReference type="GO" id="GO:0071578">
    <property type="term" value="P:zinc ion import across plasma membrane"/>
    <property type="evidence" value="ECO:0007669"/>
    <property type="project" value="TreeGrafter"/>
</dbReference>
<evidence type="ECO:0000256" key="10">
    <source>
        <dbReference type="ARBA" id="ARBA00041704"/>
    </source>
</evidence>
<evidence type="ECO:0000313" key="14">
    <source>
        <dbReference type="Proteomes" id="UP000694568"/>
    </source>
</evidence>
<accession>A0A8C9ZSZ3</accession>
<evidence type="ECO:0000256" key="5">
    <source>
        <dbReference type="ARBA" id="ARBA00022989"/>
    </source>
</evidence>
<comment type="subcellular location">
    <subcellularLocation>
        <location evidence="1">Cell membrane</location>
        <topology evidence="1">Multi-pass membrane protein</topology>
    </subcellularLocation>
</comment>
<keyword evidence="14" id="KW-1185">Reference proteome</keyword>
<evidence type="ECO:0000256" key="3">
    <source>
        <dbReference type="ARBA" id="ARBA00022475"/>
    </source>
</evidence>
<organism evidence="13 14">
    <name type="scientific">Sander lucioperca</name>
    <name type="common">Pike-perch</name>
    <name type="synonym">Perca lucioperca</name>
    <dbReference type="NCBI Taxonomy" id="283035"/>
    <lineage>
        <taxon>Eukaryota</taxon>
        <taxon>Metazoa</taxon>
        <taxon>Chordata</taxon>
        <taxon>Craniata</taxon>
        <taxon>Vertebrata</taxon>
        <taxon>Euteleostomi</taxon>
        <taxon>Actinopterygii</taxon>
        <taxon>Neopterygii</taxon>
        <taxon>Teleostei</taxon>
        <taxon>Neoteleostei</taxon>
        <taxon>Acanthomorphata</taxon>
        <taxon>Eupercaria</taxon>
        <taxon>Perciformes</taxon>
        <taxon>Percoidei</taxon>
        <taxon>Percidae</taxon>
        <taxon>Luciopercinae</taxon>
        <taxon>Sander</taxon>
    </lineage>
</organism>
<reference evidence="13" key="1">
    <citation type="submission" date="2025-08" db="UniProtKB">
        <authorList>
            <consortium name="Ensembl"/>
        </authorList>
    </citation>
    <scope>IDENTIFICATION</scope>
</reference>
<evidence type="ECO:0000256" key="11">
    <source>
        <dbReference type="ARBA" id="ARBA00042779"/>
    </source>
</evidence>
<dbReference type="GO" id="GO:0030003">
    <property type="term" value="P:intracellular monoatomic cation homeostasis"/>
    <property type="evidence" value="ECO:0007669"/>
    <property type="project" value="TreeGrafter"/>
</dbReference>
<evidence type="ECO:0000256" key="8">
    <source>
        <dbReference type="ARBA" id="ARBA00034634"/>
    </source>
</evidence>
<keyword evidence="3" id="KW-1003">Cell membrane</keyword>
<evidence type="ECO:0000256" key="4">
    <source>
        <dbReference type="ARBA" id="ARBA00022692"/>
    </source>
</evidence>
<dbReference type="GO" id="GO:0005886">
    <property type="term" value="C:plasma membrane"/>
    <property type="evidence" value="ECO:0007669"/>
    <property type="project" value="UniProtKB-SubCell"/>
</dbReference>
<dbReference type="Ensembl" id="ENSSLUT00000045394.1">
    <property type="protein sequence ID" value="ENSSLUP00000044003.1"/>
    <property type="gene ID" value="ENSSLUG00000019514.1"/>
</dbReference>
<protein>
    <recommendedName>
        <fullName evidence="9">Zinc transporter ZIP6</fullName>
    </recommendedName>
    <alternativeName>
        <fullName evidence="11">Solute carrier family 39 member 6</fullName>
    </alternativeName>
    <alternativeName>
        <fullName evidence="10">Zrt- and Irt-like protein 6</fullName>
    </alternativeName>
</protein>
<evidence type="ECO:0000256" key="9">
    <source>
        <dbReference type="ARBA" id="ARBA00039393"/>
    </source>
</evidence>
<keyword evidence="6 12" id="KW-0472">Membrane</keyword>
<feature type="transmembrane region" description="Helical" evidence="12">
    <location>
        <begin position="153"/>
        <end position="177"/>
    </location>
</feature>
<keyword evidence="5 12" id="KW-1133">Transmembrane helix</keyword>
<dbReference type="PANTHER" id="PTHR12191:SF22">
    <property type="entry name" value="ZINC TRANSPORTER ZIP6"/>
    <property type="match status" value="1"/>
</dbReference>
<evidence type="ECO:0000256" key="1">
    <source>
        <dbReference type="ARBA" id="ARBA00004651"/>
    </source>
</evidence>
<comment type="catalytic activity">
    <reaction evidence="8">
        <text>Zn(2+)(in) = Zn(2+)(out)</text>
        <dbReference type="Rhea" id="RHEA:29351"/>
        <dbReference type="ChEBI" id="CHEBI:29105"/>
    </reaction>
</comment>
<dbReference type="PANTHER" id="PTHR12191">
    <property type="entry name" value="SOLUTE CARRIER FAMILY 39"/>
    <property type="match status" value="1"/>
</dbReference>
<evidence type="ECO:0000256" key="6">
    <source>
        <dbReference type="ARBA" id="ARBA00023136"/>
    </source>
</evidence>
<dbReference type="Proteomes" id="UP000694568">
    <property type="component" value="Unplaced"/>
</dbReference>
<dbReference type="Pfam" id="PF02535">
    <property type="entry name" value="Zip"/>
    <property type="match status" value="1"/>
</dbReference>
<name>A0A8C9ZSZ3_SANLU</name>
<evidence type="ECO:0000256" key="2">
    <source>
        <dbReference type="ARBA" id="ARBA00006939"/>
    </source>
</evidence>
<reference evidence="13" key="2">
    <citation type="submission" date="2025-09" db="UniProtKB">
        <authorList>
            <consortium name="Ensembl"/>
        </authorList>
    </citation>
    <scope>IDENTIFICATION</scope>
</reference>
<dbReference type="InterPro" id="IPR003689">
    <property type="entry name" value="ZIP"/>
</dbReference>
<dbReference type="AlphaFoldDB" id="A0A8C9ZSZ3"/>
<dbReference type="GO" id="GO:0140410">
    <property type="term" value="F:monoatomic cation:bicarbonate symporter activity"/>
    <property type="evidence" value="ECO:0007669"/>
    <property type="project" value="TreeGrafter"/>
</dbReference>
<proteinExistence type="inferred from homology"/>
<gene>
    <name evidence="13" type="primary">slc39a6</name>
</gene>
<dbReference type="GO" id="GO:0005385">
    <property type="term" value="F:zinc ion transmembrane transporter activity"/>
    <property type="evidence" value="ECO:0007669"/>
    <property type="project" value="TreeGrafter"/>
</dbReference>
<comment type="similarity">
    <text evidence="2">Belongs to the ZIP transporter (TC 2.A.5) family.</text>
</comment>
<dbReference type="GeneTree" id="ENSGT00940000156387"/>